<evidence type="ECO:0000259" key="1">
    <source>
        <dbReference type="PROSITE" id="PS51746"/>
    </source>
</evidence>
<dbReference type="SMART" id="SM00332">
    <property type="entry name" value="PP2Cc"/>
    <property type="match status" value="1"/>
</dbReference>
<dbReference type="Proteomes" id="UP001367508">
    <property type="component" value="Unassembled WGS sequence"/>
</dbReference>
<proteinExistence type="predicted"/>
<dbReference type="InterPro" id="IPR036457">
    <property type="entry name" value="PPM-type-like_dom_sf"/>
</dbReference>
<organism evidence="2 3">
    <name type="scientific">Canavalia gladiata</name>
    <name type="common">Sword bean</name>
    <name type="synonym">Dolichos gladiatus</name>
    <dbReference type="NCBI Taxonomy" id="3824"/>
    <lineage>
        <taxon>Eukaryota</taxon>
        <taxon>Viridiplantae</taxon>
        <taxon>Streptophyta</taxon>
        <taxon>Embryophyta</taxon>
        <taxon>Tracheophyta</taxon>
        <taxon>Spermatophyta</taxon>
        <taxon>Magnoliopsida</taxon>
        <taxon>eudicotyledons</taxon>
        <taxon>Gunneridae</taxon>
        <taxon>Pentapetalae</taxon>
        <taxon>rosids</taxon>
        <taxon>fabids</taxon>
        <taxon>Fabales</taxon>
        <taxon>Fabaceae</taxon>
        <taxon>Papilionoideae</taxon>
        <taxon>50 kb inversion clade</taxon>
        <taxon>NPAAA clade</taxon>
        <taxon>indigoferoid/millettioid clade</taxon>
        <taxon>Phaseoleae</taxon>
        <taxon>Canavalia</taxon>
    </lineage>
</organism>
<evidence type="ECO:0000313" key="2">
    <source>
        <dbReference type="EMBL" id="KAK7344507.1"/>
    </source>
</evidence>
<dbReference type="InterPro" id="IPR001932">
    <property type="entry name" value="PPM-type_phosphatase-like_dom"/>
</dbReference>
<keyword evidence="3" id="KW-1185">Reference proteome</keyword>
<dbReference type="GO" id="GO:0004722">
    <property type="term" value="F:protein serine/threonine phosphatase activity"/>
    <property type="evidence" value="ECO:0007669"/>
    <property type="project" value="InterPro"/>
</dbReference>
<accession>A0AAN9QQV7</accession>
<comment type="caution">
    <text evidence="2">The sequence shown here is derived from an EMBL/GenBank/DDBJ whole genome shotgun (WGS) entry which is preliminary data.</text>
</comment>
<sequence length="324" mass="37844">MYPHKAKKNKAYQFSIRKYCFPTLSYHHLCERATYSLKGLIKSLEKNMGIRDFHINLKAFRVKRFFFGRKRNQRTAKKPSWMIPITHGYHVVEHHVIRGGSDDLDFDSVVIQREQMDHTELWYFGIFDALIGDGVTKYMQSHFFDKKLKEFHMRRKTKETLKRAYLGVRTKIREAHKLEEETCRIGSTSVMVINGEKLVIANMGDYRTVLCRDGVAYQTTGRYNLSSKRHWYRRLFSVRMIASASDNTKHSKGSELVVGSDRIDSDTEFLILASNGIWEVMKNQEAVNLIRHIEDPQEAAQCLAKEALVRVSRSHISCLVIRFD</sequence>
<dbReference type="Gene3D" id="3.60.40.10">
    <property type="entry name" value="PPM-type phosphatase domain"/>
    <property type="match status" value="1"/>
</dbReference>
<dbReference type="SUPFAM" id="SSF81606">
    <property type="entry name" value="PP2C-like"/>
    <property type="match status" value="1"/>
</dbReference>
<dbReference type="AlphaFoldDB" id="A0AAN9QQV7"/>
<evidence type="ECO:0000313" key="3">
    <source>
        <dbReference type="Proteomes" id="UP001367508"/>
    </source>
</evidence>
<protein>
    <recommendedName>
        <fullName evidence="1">PPM-type phosphatase domain-containing protein</fullName>
    </recommendedName>
</protein>
<dbReference type="Pfam" id="PF00481">
    <property type="entry name" value="PP2C"/>
    <property type="match status" value="2"/>
</dbReference>
<dbReference type="PROSITE" id="PS51746">
    <property type="entry name" value="PPM_2"/>
    <property type="match status" value="1"/>
</dbReference>
<gene>
    <name evidence="2" type="ORF">VNO77_14179</name>
</gene>
<name>A0AAN9QQV7_CANGL</name>
<dbReference type="PANTHER" id="PTHR47992">
    <property type="entry name" value="PROTEIN PHOSPHATASE"/>
    <property type="match status" value="1"/>
</dbReference>
<feature type="domain" description="PPM-type phosphatase" evidence="1">
    <location>
        <begin position="103"/>
        <end position="323"/>
    </location>
</feature>
<dbReference type="InterPro" id="IPR015655">
    <property type="entry name" value="PP2C"/>
</dbReference>
<dbReference type="CDD" id="cd00143">
    <property type="entry name" value="PP2Cc"/>
    <property type="match status" value="1"/>
</dbReference>
<reference evidence="2 3" key="1">
    <citation type="submission" date="2024-01" db="EMBL/GenBank/DDBJ databases">
        <title>The genomes of 5 underutilized Papilionoideae crops provide insights into root nodulation and disease resistanc.</title>
        <authorList>
            <person name="Jiang F."/>
        </authorList>
    </citation>
    <scope>NUCLEOTIDE SEQUENCE [LARGE SCALE GENOMIC DNA]</scope>
    <source>
        <strain evidence="2">LVBAO_FW01</strain>
        <tissue evidence="2">Leaves</tissue>
    </source>
</reference>
<dbReference type="EMBL" id="JAYMYQ010000003">
    <property type="protein sequence ID" value="KAK7344507.1"/>
    <property type="molecule type" value="Genomic_DNA"/>
</dbReference>